<dbReference type="Proteomes" id="UP001557470">
    <property type="component" value="Unassembled WGS sequence"/>
</dbReference>
<evidence type="ECO:0000313" key="1">
    <source>
        <dbReference type="EMBL" id="KAL0979903.1"/>
    </source>
</evidence>
<dbReference type="SUPFAM" id="SSF53098">
    <property type="entry name" value="Ribonuclease H-like"/>
    <property type="match status" value="1"/>
</dbReference>
<dbReference type="AlphaFoldDB" id="A0ABD0WXE2"/>
<comment type="caution">
    <text evidence="1">The sequence shown here is derived from an EMBL/GenBank/DDBJ whole genome shotgun (WGS) entry which is preliminary data.</text>
</comment>
<keyword evidence="2" id="KW-1185">Reference proteome</keyword>
<dbReference type="EMBL" id="JAGEUA010000005">
    <property type="protein sequence ID" value="KAL0979903.1"/>
    <property type="molecule type" value="Genomic_DNA"/>
</dbReference>
<dbReference type="InterPro" id="IPR012337">
    <property type="entry name" value="RNaseH-like_sf"/>
</dbReference>
<sequence length="142" mass="15695">MAQSQEGITAPFSDTVYLKAAALDPAFCLLWIEPHVLVNRDIKAEVAQRVKELILQDAAETEQPVPVPVPVEEELDDMEGEGLFAAYHKRQKKDVGTTPAVQLSHYIDMAEVQNALLFWALNSKTLPSLFQVAIRSLGSACF</sequence>
<evidence type="ECO:0000313" key="2">
    <source>
        <dbReference type="Proteomes" id="UP001557470"/>
    </source>
</evidence>
<name>A0ABD0WXE2_UMBPY</name>
<proteinExistence type="predicted"/>
<accession>A0ABD0WXE2</accession>
<gene>
    <name evidence="1" type="ORF">UPYG_G00191360</name>
</gene>
<organism evidence="1 2">
    <name type="scientific">Umbra pygmaea</name>
    <name type="common">Eastern mudminnow</name>
    <dbReference type="NCBI Taxonomy" id="75934"/>
    <lineage>
        <taxon>Eukaryota</taxon>
        <taxon>Metazoa</taxon>
        <taxon>Chordata</taxon>
        <taxon>Craniata</taxon>
        <taxon>Vertebrata</taxon>
        <taxon>Euteleostomi</taxon>
        <taxon>Actinopterygii</taxon>
        <taxon>Neopterygii</taxon>
        <taxon>Teleostei</taxon>
        <taxon>Protacanthopterygii</taxon>
        <taxon>Esociformes</taxon>
        <taxon>Umbridae</taxon>
        <taxon>Umbra</taxon>
    </lineage>
</organism>
<reference evidence="1 2" key="1">
    <citation type="submission" date="2024-06" db="EMBL/GenBank/DDBJ databases">
        <authorList>
            <person name="Pan Q."/>
            <person name="Wen M."/>
            <person name="Jouanno E."/>
            <person name="Zahm M."/>
            <person name="Klopp C."/>
            <person name="Cabau C."/>
            <person name="Louis A."/>
            <person name="Berthelot C."/>
            <person name="Parey E."/>
            <person name="Roest Crollius H."/>
            <person name="Montfort J."/>
            <person name="Robinson-Rechavi M."/>
            <person name="Bouchez O."/>
            <person name="Lampietro C."/>
            <person name="Lopez Roques C."/>
            <person name="Donnadieu C."/>
            <person name="Postlethwait J."/>
            <person name="Bobe J."/>
            <person name="Verreycken H."/>
            <person name="Guiguen Y."/>
        </authorList>
    </citation>
    <scope>NUCLEOTIDE SEQUENCE [LARGE SCALE GENOMIC DNA]</scope>
    <source>
        <strain evidence="1">Up_M1</strain>
        <tissue evidence="1">Testis</tissue>
    </source>
</reference>
<protein>
    <submittedName>
        <fullName evidence="1">Uncharacterized protein</fullName>
    </submittedName>
</protein>